<protein>
    <recommendedName>
        <fullName evidence="5">DUF2796 domain-containing protein</fullName>
    </recommendedName>
</protein>
<feature type="signal peptide" evidence="2">
    <location>
        <begin position="1"/>
        <end position="26"/>
    </location>
</feature>
<dbReference type="InterPro" id="IPR021253">
    <property type="entry name" value="ZrgA-like"/>
</dbReference>
<dbReference type="eggNOG" id="COG4531">
    <property type="taxonomic scope" value="Bacteria"/>
</dbReference>
<feature type="compositionally biased region" description="Basic and acidic residues" evidence="1">
    <location>
        <begin position="113"/>
        <end position="133"/>
    </location>
</feature>
<dbReference type="STRING" id="1177154.Y5S_00229"/>
<feature type="region of interest" description="Disordered" evidence="1">
    <location>
        <begin position="110"/>
        <end position="133"/>
    </location>
</feature>
<evidence type="ECO:0000313" key="4">
    <source>
        <dbReference type="Proteomes" id="UP000029444"/>
    </source>
</evidence>
<gene>
    <name evidence="3" type="ORF">Y5S_00229</name>
</gene>
<name>A0A095SPR1_9GAMM</name>
<accession>A0A095SPR1</accession>
<evidence type="ECO:0000256" key="1">
    <source>
        <dbReference type="SAM" id="MobiDB-lite"/>
    </source>
</evidence>
<evidence type="ECO:0000313" key="3">
    <source>
        <dbReference type="EMBL" id="KGD66562.1"/>
    </source>
</evidence>
<dbReference type="EMBL" id="ARXV01000001">
    <property type="protein sequence ID" value="KGD66562.1"/>
    <property type="molecule type" value="Genomic_DNA"/>
</dbReference>
<organism evidence="3 4">
    <name type="scientific">Alcanivorax nanhaiticus</name>
    <dbReference type="NCBI Taxonomy" id="1177154"/>
    <lineage>
        <taxon>Bacteria</taxon>
        <taxon>Pseudomonadati</taxon>
        <taxon>Pseudomonadota</taxon>
        <taxon>Gammaproteobacteria</taxon>
        <taxon>Oceanospirillales</taxon>
        <taxon>Alcanivoracaceae</taxon>
        <taxon>Alcanivorax</taxon>
    </lineage>
</organism>
<comment type="caution">
    <text evidence="3">The sequence shown here is derived from an EMBL/GenBank/DDBJ whole genome shotgun (WGS) entry which is preliminary data.</text>
</comment>
<dbReference type="Pfam" id="PF10986">
    <property type="entry name" value="ZrgA"/>
    <property type="match status" value="1"/>
</dbReference>
<keyword evidence="2" id="KW-0732">Signal</keyword>
<feature type="chain" id="PRO_5001911165" description="DUF2796 domain-containing protein" evidence="2">
    <location>
        <begin position="27"/>
        <end position="191"/>
    </location>
</feature>
<sequence length="191" mass="20807">MTRLNNAVPFSGLAALLLVVSLSASAAGVHQHGLAQAAVVLEEQNLTVTFRAPLMDILGTTQPPGDAAARVRYAQRLAQITPPVPASRADCKVVSAVQTTVEQLFPEGHNHRHDHENHEAHEHDAHDDHHDEHQDVEAEWSFICQQPDGLNVLFLPFLNTFSSLTTEVVLLLPSGQNAQRLAPGNPRIPLE</sequence>
<dbReference type="PATRIC" id="fig|1177154.3.peg.232"/>
<keyword evidence="4" id="KW-1185">Reference proteome</keyword>
<dbReference type="AlphaFoldDB" id="A0A095SPR1"/>
<proteinExistence type="predicted"/>
<evidence type="ECO:0008006" key="5">
    <source>
        <dbReference type="Google" id="ProtNLM"/>
    </source>
</evidence>
<reference evidence="3 4" key="1">
    <citation type="submission" date="2012-09" db="EMBL/GenBank/DDBJ databases">
        <title>Genome Sequence of alkane-degrading Bacterium Alcanivorax sp. 19-m-6.</title>
        <authorList>
            <person name="Lai Q."/>
            <person name="Shao Z."/>
        </authorList>
    </citation>
    <scope>NUCLEOTIDE SEQUENCE [LARGE SCALE GENOMIC DNA]</scope>
    <source>
        <strain evidence="3 4">19-m-6</strain>
    </source>
</reference>
<dbReference type="Proteomes" id="UP000029444">
    <property type="component" value="Unassembled WGS sequence"/>
</dbReference>
<evidence type="ECO:0000256" key="2">
    <source>
        <dbReference type="SAM" id="SignalP"/>
    </source>
</evidence>